<proteinExistence type="predicted"/>
<feature type="signal peptide" evidence="1">
    <location>
        <begin position="1"/>
        <end position="18"/>
    </location>
</feature>
<evidence type="ECO:0000313" key="3">
    <source>
        <dbReference type="Proteomes" id="UP000027432"/>
    </source>
</evidence>
<sequence length="202" mass="19891">MKTQVKYLVLAGAAAALAGCGGSGGTTLTTAPTYAQLLDRATTMADDTGVIDSNTGELIGTERTVVPTSGTADYKGYVGGEVDGGGFIGELTLTADFSGGGSVSGSATNFQHETNGAYTGALAMPSTGISANLAGDQEFAGTLSGDLTNDGTVNATNIALTGYFFGGTDDALTQPTTAAGYADGTVGGTLLNDGIFIATQTP</sequence>
<dbReference type="OrthoDB" id="7872669at2"/>
<dbReference type="AlphaFoldDB" id="A0A074JKT9"/>
<evidence type="ECO:0008006" key="4">
    <source>
        <dbReference type="Google" id="ProtNLM"/>
    </source>
</evidence>
<reference evidence="2 3" key="1">
    <citation type="submission" date="2013-07" db="EMBL/GenBank/DDBJ databases">
        <title>Thioclava pacifica DSM 10166 Genome Sequencing.</title>
        <authorList>
            <person name="Lai Q."/>
            <person name="Shao Z."/>
        </authorList>
    </citation>
    <scope>NUCLEOTIDE SEQUENCE [LARGE SCALE GENOMIC DNA]</scope>
    <source>
        <strain evidence="2 3">DSM 10166</strain>
    </source>
</reference>
<dbReference type="PROSITE" id="PS51257">
    <property type="entry name" value="PROKAR_LIPOPROTEIN"/>
    <property type="match status" value="1"/>
</dbReference>
<evidence type="ECO:0000256" key="1">
    <source>
        <dbReference type="SAM" id="SignalP"/>
    </source>
</evidence>
<name>A0A074JKT9_9RHOB</name>
<dbReference type="InterPro" id="IPR011250">
    <property type="entry name" value="OMP/PagP_B-barrel"/>
</dbReference>
<dbReference type="SUPFAM" id="SSF56925">
    <property type="entry name" value="OMPA-like"/>
    <property type="match status" value="1"/>
</dbReference>
<dbReference type="EMBL" id="AUND01000001">
    <property type="protein sequence ID" value="KEO56510.1"/>
    <property type="molecule type" value="Genomic_DNA"/>
</dbReference>
<organism evidence="2 3">
    <name type="scientific">Thioclava pacifica DSM 10166</name>
    <dbReference type="NCBI Taxonomy" id="1353537"/>
    <lineage>
        <taxon>Bacteria</taxon>
        <taxon>Pseudomonadati</taxon>
        <taxon>Pseudomonadota</taxon>
        <taxon>Alphaproteobacteria</taxon>
        <taxon>Rhodobacterales</taxon>
        <taxon>Paracoccaceae</taxon>
        <taxon>Thioclava</taxon>
    </lineage>
</organism>
<comment type="caution">
    <text evidence="2">The sequence shown here is derived from an EMBL/GenBank/DDBJ whole genome shotgun (WGS) entry which is preliminary data.</text>
</comment>
<feature type="chain" id="PRO_5001694907" description="Transferrin-binding protein B C-lobe/N-lobe beta barrel domain-containing protein" evidence="1">
    <location>
        <begin position="19"/>
        <end position="202"/>
    </location>
</feature>
<protein>
    <recommendedName>
        <fullName evidence="4">Transferrin-binding protein B C-lobe/N-lobe beta barrel domain-containing protein</fullName>
    </recommendedName>
</protein>
<dbReference type="RefSeq" id="WP_038073046.1">
    <property type="nucleotide sequence ID" value="NZ_AUND01000001.1"/>
</dbReference>
<dbReference type="Proteomes" id="UP000027432">
    <property type="component" value="Unassembled WGS sequence"/>
</dbReference>
<accession>A0A074JKT9</accession>
<keyword evidence="3" id="KW-1185">Reference proteome</keyword>
<dbReference type="Gene3D" id="2.40.160.90">
    <property type="match status" value="1"/>
</dbReference>
<gene>
    <name evidence="2" type="ORF">TP2_02995</name>
</gene>
<keyword evidence="1" id="KW-0732">Signal</keyword>
<evidence type="ECO:0000313" key="2">
    <source>
        <dbReference type="EMBL" id="KEO56510.1"/>
    </source>
</evidence>